<evidence type="ECO:0000313" key="3">
    <source>
        <dbReference type="EMBL" id="GAA1125100.1"/>
    </source>
</evidence>
<dbReference type="Gene3D" id="3.30.870.10">
    <property type="entry name" value="Endonuclease Chain A"/>
    <property type="match status" value="2"/>
</dbReference>
<feature type="domain" description="Phospholipase D-like" evidence="2">
    <location>
        <begin position="66"/>
        <end position="214"/>
    </location>
</feature>
<evidence type="ECO:0000259" key="2">
    <source>
        <dbReference type="Pfam" id="PF13091"/>
    </source>
</evidence>
<dbReference type="Pfam" id="PF13091">
    <property type="entry name" value="PLDc_2"/>
    <property type="match status" value="1"/>
</dbReference>
<reference evidence="3 4" key="1">
    <citation type="journal article" date="2019" name="Int. J. Syst. Evol. Microbiol.">
        <title>The Global Catalogue of Microorganisms (GCM) 10K type strain sequencing project: providing services to taxonomists for standard genome sequencing and annotation.</title>
        <authorList>
            <consortium name="The Broad Institute Genomics Platform"/>
            <consortium name="The Broad Institute Genome Sequencing Center for Infectious Disease"/>
            <person name="Wu L."/>
            <person name="Ma J."/>
        </authorList>
    </citation>
    <scope>NUCLEOTIDE SEQUENCE [LARGE SCALE GENOMIC DNA]</scope>
    <source>
        <strain evidence="3 4">JCM 11813</strain>
    </source>
</reference>
<comment type="caution">
    <text evidence="3">The sequence shown here is derived from an EMBL/GenBank/DDBJ whole genome shotgun (WGS) entry which is preliminary data.</text>
</comment>
<proteinExistence type="predicted"/>
<feature type="chain" id="PRO_5047045677" description="Phospholipase D-like domain-containing protein" evidence="1">
    <location>
        <begin position="20"/>
        <end position="417"/>
    </location>
</feature>
<keyword evidence="1" id="KW-0732">Signal</keyword>
<accession>A0ABN1U6J9</accession>
<dbReference type="InterPro" id="IPR025202">
    <property type="entry name" value="PLD-like_dom"/>
</dbReference>
<name>A0ABN1U6J9_9ACTN</name>
<sequence length="417" mass="46686">MLKRVAVLVVLAVVLGVTAGPVAAASSFTPRPGPTWNNPRGDLAARNVNMWKIRRTIDAVPRGGVIRIAVYSYNRRDIGDALIRACKRRVSVQLVLNDNAIGAEAHRMMRYLGSDIRPRWKDRCHPRKYGPRREPYPVPSFFKVCQGACRLGSDRSNQHSKFYLFSATGNGKPVVMFGSNNMMSYAANVHWNDLYTVLGNQKMFDDFSTIFGQMAQDRWRKRPYVTVQDGKYFVEFGSDPHVSGTRDHIYERLDRVGCRAPAGYGEQGHTTIRIMMYGWVGARGLLLARKVAALSRAGCRVRVLVSGAGRRVHAVLHRSGVSIRSSAVDLDDDPETGFDETGWEVFSHEKWMSLNGTWAGHPFKGVWTGSENWSNVSRFNDEVTVQVPFASALAAYARHFEFVGRTTAALRATARQE</sequence>
<evidence type="ECO:0000313" key="4">
    <source>
        <dbReference type="Proteomes" id="UP001499979"/>
    </source>
</evidence>
<dbReference type="RefSeq" id="WP_343904665.1">
    <property type="nucleotide sequence ID" value="NZ_BAAAJE010000001.1"/>
</dbReference>
<evidence type="ECO:0000256" key="1">
    <source>
        <dbReference type="SAM" id="SignalP"/>
    </source>
</evidence>
<feature type="signal peptide" evidence="1">
    <location>
        <begin position="1"/>
        <end position="19"/>
    </location>
</feature>
<keyword evidence="4" id="KW-1185">Reference proteome</keyword>
<organism evidence="3 4">
    <name type="scientific">Nocardioides aquiterrae</name>
    <dbReference type="NCBI Taxonomy" id="203799"/>
    <lineage>
        <taxon>Bacteria</taxon>
        <taxon>Bacillati</taxon>
        <taxon>Actinomycetota</taxon>
        <taxon>Actinomycetes</taxon>
        <taxon>Propionibacteriales</taxon>
        <taxon>Nocardioidaceae</taxon>
        <taxon>Nocardioides</taxon>
    </lineage>
</organism>
<dbReference type="SUPFAM" id="SSF56024">
    <property type="entry name" value="Phospholipase D/nuclease"/>
    <property type="match status" value="2"/>
</dbReference>
<dbReference type="EMBL" id="BAAAJE010000001">
    <property type="protein sequence ID" value="GAA1125100.1"/>
    <property type="molecule type" value="Genomic_DNA"/>
</dbReference>
<protein>
    <recommendedName>
        <fullName evidence="2">Phospholipase D-like domain-containing protein</fullName>
    </recommendedName>
</protein>
<dbReference type="Proteomes" id="UP001499979">
    <property type="component" value="Unassembled WGS sequence"/>
</dbReference>
<gene>
    <name evidence="3" type="ORF">GCM10009606_00920</name>
</gene>